<accession>A0A8A4TSJ5</accession>
<dbReference type="Proteomes" id="UP000663929">
    <property type="component" value="Chromosome"/>
</dbReference>
<proteinExistence type="predicted"/>
<dbReference type="EMBL" id="CP071793">
    <property type="protein sequence ID" value="QTD52001.1"/>
    <property type="molecule type" value="Genomic_DNA"/>
</dbReference>
<protein>
    <submittedName>
        <fullName evidence="1">Uncharacterized protein</fullName>
    </submittedName>
</protein>
<evidence type="ECO:0000313" key="1">
    <source>
        <dbReference type="EMBL" id="QTD52001.1"/>
    </source>
</evidence>
<gene>
    <name evidence="1" type="ORF">J3U87_05965</name>
</gene>
<evidence type="ECO:0000313" key="2">
    <source>
        <dbReference type="Proteomes" id="UP000663929"/>
    </source>
</evidence>
<keyword evidence="2" id="KW-1185">Reference proteome</keyword>
<reference evidence="1" key="1">
    <citation type="submission" date="2021-03" db="EMBL/GenBank/DDBJ databases">
        <title>Acanthopleuribacteraceae sp. M133.</title>
        <authorList>
            <person name="Wang G."/>
        </authorList>
    </citation>
    <scope>NUCLEOTIDE SEQUENCE</scope>
    <source>
        <strain evidence="1">M133</strain>
    </source>
</reference>
<dbReference type="AlphaFoldDB" id="A0A8A4TSJ5"/>
<sequence>MIGVVAAAAALSDPPSGSPVLDTEWVGPVPRDHKTRAPATLYALKAAELLGVGACTLPLVTVTGPTGPMVASFDRAWRLADGGELTGPGFAGRRSRRIHPMTLLRSLQNQVPASLSIERGWCGPCLNIFDHDRLWPCLIAMLPGLIESHGQAILLLARAGRGEEEGAKFRHRFPGEDNVEGAVALLLGDADRGLGQLCLGPRNTGLRNSLTGFDAALGVFACLSREVATAAFALGMAGAEDALIWTKNDNIHQQNG</sequence>
<dbReference type="KEGG" id="scor:J3U87_05965"/>
<name>A0A8A4TSJ5_SULCO</name>
<organism evidence="1 2">
    <name type="scientific">Sulfidibacter corallicola</name>
    <dbReference type="NCBI Taxonomy" id="2818388"/>
    <lineage>
        <taxon>Bacteria</taxon>
        <taxon>Pseudomonadati</taxon>
        <taxon>Acidobacteriota</taxon>
        <taxon>Holophagae</taxon>
        <taxon>Acanthopleuribacterales</taxon>
        <taxon>Acanthopleuribacteraceae</taxon>
        <taxon>Sulfidibacter</taxon>
    </lineage>
</organism>
<dbReference type="RefSeq" id="WP_237382111.1">
    <property type="nucleotide sequence ID" value="NZ_CP071793.1"/>
</dbReference>